<dbReference type="Proteomes" id="UP000184050">
    <property type="component" value="Unassembled WGS sequence"/>
</dbReference>
<organism evidence="2 3">
    <name type="scientific">Tangfeifania diversioriginum</name>
    <dbReference type="NCBI Taxonomy" id="1168035"/>
    <lineage>
        <taxon>Bacteria</taxon>
        <taxon>Pseudomonadati</taxon>
        <taxon>Bacteroidota</taxon>
        <taxon>Bacteroidia</taxon>
        <taxon>Marinilabiliales</taxon>
        <taxon>Prolixibacteraceae</taxon>
        <taxon>Tangfeifania</taxon>
    </lineage>
</organism>
<dbReference type="EMBL" id="FQZE01000028">
    <property type="protein sequence ID" value="SHJ74710.1"/>
    <property type="molecule type" value="Genomic_DNA"/>
</dbReference>
<name>A0A1M6LU81_9BACT</name>
<dbReference type="InterPro" id="IPR036986">
    <property type="entry name" value="S4_RNA-bd_sf"/>
</dbReference>
<dbReference type="SUPFAM" id="SSF55174">
    <property type="entry name" value="Alpha-L RNA-binding motif"/>
    <property type="match status" value="1"/>
</dbReference>
<dbReference type="STRING" id="1168035.SAMN05444280_12833"/>
<evidence type="ECO:0000313" key="3">
    <source>
        <dbReference type="Proteomes" id="UP000184050"/>
    </source>
</evidence>
<dbReference type="AlphaFoldDB" id="A0A1M6LU81"/>
<dbReference type="Pfam" id="PF13275">
    <property type="entry name" value="S4_2"/>
    <property type="match status" value="1"/>
</dbReference>
<dbReference type="OrthoDB" id="9811532at2"/>
<dbReference type="Gene3D" id="3.10.290.10">
    <property type="entry name" value="RNA-binding S4 domain"/>
    <property type="match status" value="1"/>
</dbReference>
<proteinExistence type="predicted"/>
<dbReference type="RefSeq" id="WP_073171875.1">
    <property type="nucleotide sequence ID" value="NZ_FQZE01000028.1"/>
</dbReference>
<dbReference type="GO" id="GO:0003723">
    <property type="term" value="F:RNA binding"/>
    <property type="evidence" value="ECO:0007669"/>
    <property type="project" value="UniProtKB-KW"/>
</dbReference>
<accession>A0A1M6LU81</accession>
<evidence type="ECO:0000256" key="1">
    <source>
        <dbReference type="PROSITE-ProRule" id="PRU00182"/>
    </source>
</evidence>
<reference evidence="2 3" key="1">
    <citation type="submission" date="2016-11" db="EMBL/GenBank/DDBJ databases">
        <authorList>
            <person name="Jaros S."/>
            <person name="Januszkiewicz K."/>
            <person name="Wedrychowicz H."/>
        </authorList>
    </citation>
    <scope>NUCLEOTIDE SEQUENCE [LARGE SCALE GENOMIC DNA]</scope>
    <source>
        <strain evidence="2 3">DSM 27063</strain>
    </source>
</reference>
<gene>
    <name evidence="2" type="ORF">SAMN05444280_12833</name>
</gene>
<keyword evidence="1" id="KW-0694">RNA-binding</keyword>
<sequence>MQEFQLKTEYIELLKLLKRLGFAETGGHAKVLVEEGEISLNGQPEFRKRAKLRDGDEVEIMGEKIIIRGAAEK</sequence>
<protein>
    <submittedName>
        <fullName evidence="2">Ribosome-associated protein</fullName>
    </submittedName>
</protein>
<evidence type="ECO:0000313" key="2">
    <source>
        <dbReference type="EMBL" id="SHJ74710.1"/>
    </source>
</evidence>
<dbReference type="PROSITE" id="PS50889">
    <property type="entry name" value="S4"/>
    <property type="match status" value="1"/>
</dbReference>
<keyword evidence="3" id="KW-1185">Reference proteome</keyword>
<dbReference type="CDD" id="cd00165">
    <property type="entry name" value="S4"/>
    <property type="match status" value="1"/>
</dbReference>